<proteinExistence type="predicted"/>
<protein>
    <submittedName>
        <fullName evidence="2">Fic family protein</fullName>
    </submittedName>
</protein>
<gene>
    <name evidence="2" type="ORF">ACFO5K_13555</name>
</gene>
<name>A0ABV8VKM0_9NOCA</name>
<dbReference type="Gene3D" id="1.10.3290.10">
    <property type="entry name" value="Fido-like domain"/>
    <property type="match status" value="1"/>
</dbReference>
<sequence length="144" mass="15855">MSLTPGYGETPVSADEADALLPGIRELLGEPVSKTAVYDLEQAVQEQVSETLLTAVLDDTLTPHQLGIAAHAETVRIHPFTDGNGRTTRLLADLVFLAAQDGGVLEQYDWELDKPRYIALLRGYDMHRDPRELAAFIPVRSLDE</sequence>
<comment type="caution">
    <text evidence="2">The sequence shown here is derived from an EMBL/GenBank/DDBJ whole genome shotgun (WGS) entry which is preliminary data.</text>
</comment>
<evidence type="ECO:0000259" key="1">
    <source>
        <dbReference type="PROSITE" id="PS51459"/>
    </source>
</evidence>
<dbReference type="RefSeq" id="WP_378561291.1">
    <property type="nucleotide sequence ID" value="NZ_JBHSDL010000014.1"/>
</dbReference>
<keyword evidence="3" id="KW-1185">Reference proteome</keyword>
<reference evidence="3" key="1">
    <citation type="journal article" date="2019" name="Int. J. Syst. Evol. Microbiol.">
        <title>The Global Catalogue of Microorganisms (GCM) 10K type strain sequencing project: providing services to taxonomists for standard genome sequencing and annotation.</title>
        <authorList>
            <consortium name="The Broad Institute Genomics Platform"/>
            <consortium name="The Broad Institute Genome Sequencing Center for Infectious Disease"/>
            <person name="Wu L."/>
            <person name="Ma J."/>
        </authorList>
    </citation>
    <scope>NUCLEOTIDE SEQUENCE [LARGE SCALE GENOMIC DNA]</scope>
    <source>
        <strain evidence="3">IBRC-M 10490</strain>
    </source>
</reference>
<evidence type="ECO:0000313" key="2">
    <source>
        <dbReference type="EMBL" id="MFC4375123.1"/>
    </source>
</evidence>
<accession>A0ABV8VKM0</accession>
<organism evidence="2 3">
    <name type="scientific">Nocardia halotolerans</name>
    <dbReference type="NCBI Taxonomy" id="1755878"/>
    <lineage>
        <taxon>Bacteria</taxon>
        <taxon>Bacillati</taxon>
        <taxon>Actinomycetota</taxon>
        <taxon>Actinomycetes</taxon>
        <taxon>Mycobacteriales</taxon>
        <taxon>Nocardiaceae</taxon>
        <taxon>Nocardia</taxon>
    </lineage>
</organism>
<dbReference type="SUPFAM" id="SSF140931">
    <property type="entry name" value="Fic-like"/>
    <property type="match status" value="1"/>
</dbReference>
<dbReference type="InterPro" id="IPR036597">
    <property type="entry name" value="Fido-like_dom_sf"/>
</dbReference>
<dbReference type="Pfam" id="PF02661">
    <property type="entry name" value="Fic"/>
    <property type="match status" value="1"/>
</dbReference>
<dbReference type="InterPro" id="IPR003812">
    <property type="entry name" value="Fido"/>
</dbReference>
<dbReference type="PANTHER" id="PTHR13504">
    <property type="entry name" value="FIDO DOMAIN-CONTAINING PROTEIN DDB_G0283145"/>
    <property type="match status" value="1"/>
</dbReference>
<dbReference type="EMBL" id="JBHSDL010000014">
    <property type="protein sequence ID" value="MFC4375123.1"/>
    <property type="molecule type" value="Genomic_DNA"/>
</dbReference>
<dbReference type="PROSITE" id="PS51459">
    <property type="entry name" value="FIDO"/>
    <property type="match status" value="1"/>
</dbReference>
<evidence type="ECO:0000313" key="3">
    <source>
        <dbReference type="Proteomes" id="UP001595844"/>
    </source>
</evidence>
<dbReference type="InterPro" id="IPR040198">
    <property type="entry name" value="Fido_containing"/>
</dbReference>
<dbReference type="Proteomes" id="UP001595844">
    <property type="component" value="Unassembled WGS sequence"/>
</dbReference>
<feature type="domain" description="Fido" evidence="1">
    <location>
        <begin position="12"/>
        <end position="139"/>
    </location>
</feature>
<dbReference type="PANTHER" id="PTHR13504:SF38">
    <property type="entry name" value="FIDO DOMAIN-CONTAINING PROTEIN"/>
    <property type="match status" value="1"/>
</dbReference>